<dbReference type="GO" id="GO:0005506">
    <property type="term" value="F:iron ion binding"/>
    <property type="evidence" value="ECO:0007669"/>
    <property type="project" value="InterPro"/>
</dbReference>
<dbReference type="EMBL" id="KE504273">
    <property type="protein sequence ID" value="EPS93475.1"/>
    <property type="molecule type" value="Genomic_DNA"/>
</dbReference>
<dbReference type="OrthoDB" id="1470350at2759"/>
<gene>
    <name evidence="12" type="ORF">FOMPIDRAFT_1170500</name>
</gene>
<dbReference type="GO" id="GO:0020037">
    <property type="term" value="F:heme binding"/>
    <property type="evidence" value="ECO:0007669"/>
    <property type="project" value="InterPro"/>
</dbReference>
<dbReference type="AlphaFoldDB" id="S8EUX4"/>
<dbReference type="InterPro" id="IPR001128">
    <property type="entry name" value="Cyt_P450"/>
</dbReference>
<keyword evidence="11" id="KW-0732">Signal</keyword>
<feature type="chain" id="PRO_5004550598" description="Cytochrome P450" evidence="11">
    <location>
        <begin position="21"/>
        <end position="538"/>
    </location>
</feature>
<evidence type="ECO:0000256" key="8">
    <source>
        <dbReference type="ARBA" id="ARBA00023033"/>
    </source>
</evidence>
<dbReference type="PROSITE" id="PS00086">
    <property type="entry name" value="CYTOCHROME_P450"/>
    <property type="match status" value="1"/>
</dbReference>
<dbReference type="CDD" id="cd11069">
    <property type="entry name" value="CYP_FUM15-like"/>
    <property type="match status" value="1"/>
</dbReference>
<dbReference type="HOGENOM" id="CLU_001570_5_11_1"/>
<sequence length="538" mass="60553">MLGIASALVLLVAAWIVSRAIQIYLVASSLPKLRGPPPASFWTGNLKQWYSREADAFQKHVALDYGPVVQLRGMIGWPLLYVSDPKALHTILVKEEPSYLHRWELMEGNRLMFGGGVFSTLGHEHSRQRKLLNPVFSLTHLKHMLPIFYDIAHRLRDGMQTAVEDGGNEQDITKWMVRAALEAIGQGGLGYSFDCLVEDSREDVYADAIKSFNPKMIRLSYMRRFIPYLSWLGPAWFRRLLARCMPEYWASKEVYRVVQTINQRSAEIYASKKAALRDGALRDGKDLMSILMRANTTTRAGEHLSDDAVLGQMTTFVFGALDTTAAVLSRILQLLATHPTVQDELRRELVEAHAAEGITYDRLDALPLLDNVLRETLRVYPPATQNSRVAQQDGVLPLSRPIMTADGRTLQVLFVPKGTEILIGTYGSNVSKDIWGEDALEWKPERWNGLPQSVAEAHIPSVYSHLMTFGAGRRACIGLKFSEMELKVVLAVLLASFTFELTEEPIVWNVAAVRYPTVGRESNQAEMPMKVRKYRPAK</sequence>
<dbReference type="PRINTS" id="PR00385">
    <property type="entry name" value="P450"/>
</dbReference>
<evidence type="ECO:0000256" key="1">
    <source>
        <dbReference type="ARBA" id="ARBA00001971"/>
    </source>
</evidence>
<name>S8EUX4_FOMSC</name>
<keyword evidence="8 10" id="KW-0503">Monooxygenase</keyword>
<dbReference type="InterPro" id="IPR002403">
    <property type="entry name" value="Cyt_P450_E_grp-IV"/>
</dbReference>
<dbReference type="PRINTS" id="PR00465">
    <property type="entry name" value="EP450IV"/>
</dbReference>
<dbReference type="InParanoid" id="S8EUX4"/>
<protein>
    <recommendedName>
        <fullName evidence="14">Cytochrome P450</fullName>
    </recommendedName>
</protein>
<dbReference type="Proteomes" id="UP000015241">
    <property type="component" value="Unassembled WGS sequence"/>
</dbReference>
<evidence type="ECO:0000313" key="13">
    <source>
        <dbReference type="Proteomes" id="UP000015241"/>
    </source>
</evidence>
<evidence type="ECO:0000256" key="10">
    <source>
        <dbReference type="RuleBase" id="RU000461"/>
    </source>
</evidence>
<dbReference type="SUPFAM" id="SSF48264">
    <property type="entry name" value="Cytochrome P450"/>
    <property type="match status" value="1"/>
</dbReference>
<dbReference type="STRING" id="743788.S8EUX4"/>
<keyword evidence="13" id="KW-1185">Reference proteome</keyword>
<keyword evidence="4 9" id="KW-0349">Heme</keyword>
<reference evidence="12 13" key="1">
    <citation type="journal article" date="2012" name="Science">
        <title>The Paleozoic origin of enzymatic lignin decomposition reconstructed from 31 fungal genomes.</title>
        <authorList>
            <person name="Floudas D."/>
            <person name="Binder M."/>
            <person name="Riley R."/>
            <person name="Barry K."/>
            <person name="Blanchette R.A."/>
            <person name="Henrissat B."/>
            <person name="Martinez A.T."/>
            <person name="Otillar R."/>
            <person name="Spatafora J.W."/>
            <person name="Yadav J.S."/>
            <person name="Aerts A."/>
            <person name="Benoit I."/>
            <person name="Boyd A."/>
            <person name="Carlson A."/>
            <person name="Copeland A."/>
            <person name="Coutinho P.M."/>
            <person name="de Vries R.P."/>
            <person name="Ferreira P."/>
            <person name="Findley K."/>
            <person name="Foster B."/>
            <person name="Gaskell J."/>
            <person name="Glotzer D."/>
            <person name="Gorecki P."/>
            <person name="Heitman J."/>
            <person name="Hesse C."/>
            <person name="Hori C."/>
            <person name="Igarashi K."/>
            <person name="Jurgens J.A."/>
            <person name="Kallen N."/>
            <person name="Kersten P."/>
            <person name="Kohler A."/>
            <person name="Kuees U."/>
            <person name="Kumar T.K.A."/>
            <person name="Kuo A."/>
            <person name="LaButti K."/>
            <person name="Larrondo L.F."/>
            <person name="Lindquist E."/>
            <person name="Ling A."/>
            <person name="Lombard V."/>
            <person name="Lucas S."/>
            <person name="Lundell T."/>
            <person name="Martin R."/>
            <person name="McLaughlin D.J."/>
            <person name="Morgenstern I."/>
            <person name="Morin E."/>
            <person name="Murat C."/>
            <person name="Nagy L.G."/>
            <person name="Nolan M."/>
            <person name="Ohm R.A."/>
            <person name="Patyshakuliyeva A."/>
            <person name="Rokas A."/>
            <person name="Ruiz-Duenas F.J."/>
            <person name="Sabat G."/>
            <person name="Salamov A."/>
            <person name="Samejima M."/>
            <person name="Schmutz J."/>
            <person name="Slot J.C."/>
            <person name="St John F."/>
            <person name="Stenlid J."/>
            <person name="Sun H."/>
            <person name="Sun S."/>
            <person name="Syed K."/>
            <person name="Tsang A."/>
            <person name="Wiebenga A."/>
            <person name="Young D."/>
            <person name="Pisabarro A."/>
            <person name="Eastwood D.C."/>
            <person name="Martin F."/>
            <person name="Cullen D."/>
            <person name="Grigoriev I.V."/>
            <person name="Hibbett D.S."/>
        </authorList>
    </citation>
    <scope>NUCLEOTIDE SEQUENCE</scope>
    <source>
        <strain evidence="13">FP-58527</strain>
    </source>
</reference>
<organism evidence="12 13">
    <name type="scientific">Fomitopsis schrenkii</name>
    <name type="common">Brown rot fungus</name>
    <dbReference type="NCBI Taxonomy" id="2126942"/>
    <lineage>
        <taxon>Eukaryota</taxon>
        <taxon>Fungi</taxon>
        <taxon>Dikarya</taxon>
        <taxon>Basidiomycota</taxon>
        <taxon>Agaricomycotina</taxon>
        <taxon>Agaricomycetes</taxon>
        <taxon>Polyporales</taxon>
        <taxon>Fomitopsis</taxon>
    </lineage>
</organism>
<evidence type="ECO:0000256" key="2">
    <source>
        <dbReference type="ARBA" id="ARBA00005179"/>
    </source>
</evidence>
<dbReference type="GO" id="GO:0004497">
    <property type="term" value="F:monooxygenase activity"/>
    <property type="evidence" value="ECO:0007669"/>
    <property type="project" value="UniProtKB-KW"/>
</dbReference>
<keyword evidence="5 9" id="KW-0479">Metal-binding</keyword>
<comment type="similarity">
    <text evidence="3 10">Belongs to the cytochrome P450 family.</text>
</comment>
<proteinExistence type="inferred from homology"/>
<evidence type="ECO:0000256" key="3">
    <source>
        <dbReference type="ARBA" id="ARBA00010617"/>
    </source>
</evidence>
<evidence type="ECO:0000256" key="6">
    <source>
        <dbReference type="ARBA" id="ARBA00023002"/>
    </source>
</evidence>
<feature type="signal peptide" evidence="11">
    <location>
        <begin position="1"/>
        <end position="20"/>
    </location>
</feature>
<evidence type="ECO:0000256" key="4">
    <source>
        <dbReference type="ARBA" id="ARBA00022617"/>
    </source>
</evidence>
<dbReference type="PANTHER" id="PTHR24305:SF166">
    <property type="entry name" value="CYTOCHROME P450 12A4, MITOCHONDRIAL-RELATED"/>
    <property type="match status" value="1"/>
</dbReference>
<dbReference type="InterPro" id="IPR050121">
    <property type="entry name" value="Cytochrome_P450_monoxygenase"/>
</dbReference>
<evidence type="ECO:0000256" key="7">
    <source>
        <dbReference type="ARBA" id="ARBA00023004"/>
    </source>
</evidence>
<comment type="pathway">
    <text evidence="2">Secondary metabolite biosynthesis.</text>
</comment>
<evidence type="ECO:0000256" key="9">
    <source>
        <dbReference type="PIRSR" id="PIRSR602403-1"/>
    </source>
</evidence>
<evidence type="ECO:0000256" key="5">
    <source>
        <dbReference type="ARBA" id="ARBA00022723"/>
    </source>
</evidence>
<dbReference type="Gene3D" id="1.10.630.10">
    <property type="entry name" value="Cytochrome P450"/>
    <property type="match status" value="1"/>
</dbReference>
<keyword evidence="6 10" id="KW-0560">Oxidoreductase</keyword>
<dbReference type="InterPro" id="IPR036396">
    <property type="entry name" value="Cyt_P450_sf"/>
</dbReference>
<dbReference type="GO" id="GO:0016705">
    <property type="term" value="F:oxidoreductase activity, acting on paired donors, with incorporation or reduction of molecular oxygen"/>
    <property type="evidence" value="ECO:0007669"/>
    <property type="project" value="InterPro"/>
</dbReference>
<accession>S8EUX4</accession>
<evidence type="ECO:0008006" key="14">
    <source>
        <dbReference type="Google" id="ProtNLM"/>
    </source>
</evidence>
<dbReference type="Pfam" id="PF00067">
    <property type="entry name" value="p450"/>
    <property type="match status" value="1"/>
</dbReference>
<feature type="binding site" description="axial binding residue" evidence="9">
    <location>
        <position position="476"/>
    </location>
    <ligand>
        <name>heme</name>
        <dbReference type="ChEBI" id="CHEBI:30413"/>
    </ligand>
    <ligandPart>
        <name>Fe</name>
        <dbReference type="ChEBI" id="CHEBI:18248"/>
    </ligandPart>
</feature>
<keyword evidence="7 9" id="KW-0408">Iron</keyword>
<comment type="cofactor">
    <cofactor evidence="1 9">
        <name>heme</name>
        <dbReference type="ChEBI" id="CHEBI:30413"/>
    </cofactor>
</comment>
<evidence type="ECO:0000313" key="12">
    <source>
        <dbReference type="EMBL" id="EPS93475.1"/>
    </source>
</evidence>
<dbReference type="eggNOG" id="KOG0158">
    <property type="taxonomic scope" value="Eukaryota"/>
</dbReference>
<dbReference type="InterPro" id="IPR017972">
    <property type="entry name" value="Cyt_P450_CS"/>
</dbReference>
<evidence type="ECO:0000256" key="11">
    <source>
        <dbReference type="SAM" id="SignalP"/>
    </source>
</evidence>
<dbReference type="PANTHER" id="PTHR24305">
    <property type="entry name" value="CYTOCHROME P450"/>
    <property type="match status" value="1"/>
</dbReference>